<feature type="signal peptide" evidence="3">
    <location>
        <begin position="1"/>
        <end position="26"/>
    </location>
</feature>
<proteinExistence type="predicted"/>
<keyword evidence="3" id="KW-0732">Signal</keyword>
<feature type="chain" id="PRO_5045613750" evidence="3">
    <location>
        <begin position="27"/>
        <end position="309"/>
    </location>
</feature>
<keyword evidence="2" id="KW-1133">Transmembrane helix</keyword>
<evidence type="ECO:0000256" key="2">
    <source>
        <dbReference type="SAM" id="Phobius"/>
    </source>
</evidence>
<keyword evidence="2" id="KW-0472">Membrane</keyword>
<keyword evidence="2" id="KW-0812">Transmembrane</keyword>
<comment type="caution">
    <text evidence="5">The sequence shown here is derived from an EMBL/GenBank/DDBJ whole genome shotgun (WGS) entry which is preliminary data.</text>
</comment>
<feature type="transmembrane region" description="Helical" evidence="2">
    <location>
        <begin position="260"/>
        <end position="282"/>
    </location>
</feature>
<gene>
    <name evidence="5" type="ORF">ACFPER_00050</name>
</gene>
<feature type="compositionally biased region" description="Basic and acidic residues" evidence="1">
    <location>
        <begin position="288"/>
        <end position="299"/>
    </location>
</feature>
<dbReference type="Pfam" id="PF14257">
    <property type="entry name" value="DUF4349"/>
    <property type="match status" value="1"/>
</dbReference>
<evidence type="ECO:0000313" key="5">
    <source>
        <dbReference type="EMBL" id="MFC4827164.1"/>
    </source>
</evidence>
<evidence type="ECO:0000256" key="3">
    <source>
        <dbReference type="SAM" id="SignalP"/>
    </source>
</evidence>
<reference evidence="6" key="1">
    <citation type="journal article" date="2019" name="Int. J. Syst. Evol. Microbiol.">
        <title>The Global Catalogue of Microorganisms (GCM) 10K type strain sequencing project: providing services to taxonomists for standard genome sequencing and annotation.</title>
        <authorList>
            <consortium name="The Broad Institute Genomics Platform"/>
            <consortium name="The Broad Institute Genome Sequencing Center for Infectious Disease"/>
            <person name="Wu L."/>
            <person name="Ma J."/>
        </authorList>
    </citation>
    <scope>NUCLEOTIDE SEQUENCE [LARGE SCALE GENOMIC DNA]</scope>
    <source>
        <strain evidence="6">CGMCC 1.12192</strain>
    </source>
</reference>
<dbReference type="Proteomes" id="UP001595960">
    <property type="component" value="Unassembled WGS sequence"/>
</dbReference>
<dbReference type="EMBL" id="JBHSJC010000001">
    <property type="protein sequence ID" value="MFC4827164.1"/>
    <property type="molecule type" value="Genomic_DNA"/>
</dbReference>
<accession>A0ABV9QZS7</accession>
<name>A0ABV9QZS7_9MICO</name>
<evidence type="ECO:0000259" key="4">
    <source>
        <dbReference type="Pfam" id="PF14257"/>
    </source>
</evidence>
<dbReference type="PROSITE" id="PS51257">
    <property type="entry name" value="PROKAR_LIPOPROTEIN"/>
    <property type="match status" value="1"/>
</dbReference>
<feature type="region of interest" description="Disordered" evidence="1">
    <location>
        <begin position="27"/>
        <end position="65"/>
    </location>
</feature>
<evidence type="ECO:0000256" key="1">
    <source>
        <dbReference type="SAM" id="MobiDB-lite"/>
    </source>
</evidence>
<keyword evidence="6" id="KW-1185">Reference proteome</keyword>
<feature type="region of interest" description="Disordered" evidence="1">
    <location>
        <begin position="288"/>
        <end position="309"/>
    </location>
</feature>
<sequence length="309" mass="31994">MTRRRAHLAAAAAATLALLLSGCSMGSGSSSGGDSVAPQPDVGVEAPDQGVAGGEGLVPEESVDEGRSVITTGWLTLTVDDPIASASEAVSIVDRAGGRIDSRSETPGTDTQQARATLVVRIPSEDFDAVLGDLRELGDVDSVQLDASDVTQQREDLDARIGALQASVDRLLALLQQASTTEDLIAIESALSSRQAELDSLTAQRDLLVDQVEYSTLTVELLSEGIAPEAGPDDFWSGVAAGWDALVAFASGLLVVVGVLLPWLAVLLVIAAIVAVIVILATRRRHHVGPDRPEDDPGRPTHPGGHGPA</sequence>
<dbReference type="RefSeq" id="WP_204395271.1">
    <property type="nucleotide sequence ID" value="NZ_JAFBBW010000001.1"/>
</dbReference>
<organism evidence="5 6">
    <name type="scientific">Agromyces aurantiacus</name>
    <dbReference type="NCBI Taxonomy" id="165814"/>
    <lineage>
        <taxon>Bacteria</taxon>
        <taxon>Bacillati</taxon>
        <taxon>Actinomycetota</taxon>
        <taxon>Actinomycetes</taxon>
        <taxon>Micrococcales</taxon>
        <taxon>Microbacteriaceae</taxon>
        <taxon>Agromyces</taxon>
    </lineage>
</organism>
<protein>
    <submittedName>
        <fullName evidence="5">DUF4349 domain-containing protein</fullName>
    </submittedName>
</protein>
<dbReference type="InterPro" id="IPR025645">
    <property type="entry name" value="DUF4349"/>
</dbReference>
<feature type="domain" description="DUF4349" evidence="4">
    <location>
        <begin position="67"/>
        <end position="274"/>
    </location>
</feature>
<evidence type="ECO:0000313" key="6">
    <source>
        <dbReference type="Proteomes" id="UP001595960"/>
    </source>
</evidence>